<dbReference type="EMBL" id="JBJKFK010004077">
    <property type="protein sequence ID" value="KAL3309291.1"/>
    <property type="molecule type" value="Genomic_DNA"/>
</dbReference>
<feature type="compositionally biased region" description="Polar residues" evidence="1">
    <location>
        <begin position="1"/>
        <end position="21"/>
    </location>
</feature>
<feature type="non-terminal residue" evidence="4">
    <location>
        <position position="607"/>
    </location>
</feature>
<dbReference type="Gene3D" id="1.20.140.100">
    <property type="entry name" value="Dynein heavy chain, N-terminal domain 2"/>
    <property type="match status" value="1"/>
</dbReference>
<dbReference type="InterPro" id="IPR026983">
    <property type="entry name" value="DHC"/>
</dbReference>
<feature type="domain" description="Dynein axonemal heavy chain 2/5/8 coiled-coil" evidence="3">
    <location>
        <begin position="152"/>
        <end position="234"/>
    </location>
</feature>
<dbReference type="Gene3D" id="1.10.287.2620">
    <property type="match status" value="1"/>
</dbReference>
<dbReference type="FunFam" id="1.10.287.2620:FF:000003">
    <property type="entry name" value="Dynein, axonemal, heavy chain 5"/>
    <property type="match status" value="1"/>
</dbReference>
<dbReference type="InterPro" id="IPR056759">
    <property type="entry name" value="DYH2-5-8_CC"/>
</dbReference>
<accession>A0ABD2PU43</accession>
<dbReference type="InterPro" id="IPR042222">
    <property type="entry name" value="Dynein_2_N"/>
</dbReference>
<evidence type="ECO:0000313" key="4">
    <source>
        <dbReference type="EMBL" id="KAL3309291.1"/>
    </source>
</evidence>
<reference evidence="4 5" key="1">
    <citation type="submission" date="2024-11" db="EMBL/GenBank/DDBJ databases">
        <title>Adaptive evolution of stress response genes in parasites aligns with host niche diversity.</title>
        <authorList>
            <person name="Hahn C."/>
            <person name="Resl P."/>
        </authorList>
    </citation>
    <scope>NUCLEOTIDE SEQUENCE [LARGE SCALE GENOMIC DNA]</scope>
    <source>
        <strain evidence="4">EGGRZ-B1_66</strain>
        <tissue evidence="4">Body</tissue>
    </source>
</reference>
<gene>
    <name evidence="4" type="primary">DNAH5_3</name>
    <name evidence="4" type="ORF">Ciccas_012164</name>
</gene>
<feature type="domain" description="Dynein heavy chain linker" evidence="2">
    <location>
        <begin position="330"/>
        <end position="607"/>
    </location>
</feature>
<dbReference type="Pfam" id="PF08393">
    <property type="entry name" value="DHC_N2"/>
    <property type="match status" value="1"/>
</dbReference>
<dbReference type="Pfam" id="PF25007">
    <property type="entry name" value="DYH2-5-8_CC"/>
    <property type="match status" value="1"/>
</dbReference>
<dbReference type="PANTHER" id="PTHR46961:SF19">
    <property type="entry name" value="DYNEIN HEAVY CHAIN 5, AXONEMAL"/>
    <property type="match status" value="1"/>
</dbReference>
<evidence type="ECO:0000256" key="1">
    <source>
        <dbReference type="SAM" id="MobiDB-lite"/>
    </source>
</evidence>
<organism evidence="4 5">
    <name type="scientific">Cichlidogyrus casuarinus</name>
    <dbReference type="NCBI Taxonomy" id="1844966"/>
    <lineage>
        <taxon>Eukaryota</taxon>
        <taxon>Metazoa</taxon>
        <taxon>Spiralia</taxon>
        <taxon>Lophotrochozoa</taxon>
        <taxon>Platyhelminthes</taxon>
        <taxon>Monogenea</taxon>
        <taxon>Monopisthocotylea</taxon>
        <taxon>Dactylogyridea</taxon>
        <taxon>Ancyrocephalidae</taxon>
        <taxon>Cichlidogyrus</taxon>
    </lineage>
</organism>
<dbReference type="Proteomes" id="UP001626550">
    <property type="component" value="Unassembled WGS sequence"/>
</dbReference>
<dbReference type="PANTHER" id="PTHR46961">
    <property type="entry name" value="DYNEIN HEAVY CHAIN 1, AXONEMAL-LIKE PROTEIN"/>
    <property type="match status" value="1"/>
</dbReference>
<proteinExistence type="predicted"/>
<dbReference type="AlphaFoldDB" id="A0ABD2PU43"/>
<dbReference type="FunFam" id="1.20.140.100:FF:000003">
    <property type="entry name" value="Dynein, axonemal, heavy chain 5"/>
    <property type="match status" value="1"/>
</dbReference>
<sequence>MSQSEGSSVLEEQSVPQSKVTTPRLGSEQSCFKTVSEHKDVSKLQSMLTSSVNNAKKDLQSVYEIFQMYQDIWSLSQDTAIEEFLAKGPSLAEFEGAIIGLQSRSSLIQQEHTFYDCGPLYLSAEKIKNILLQQLVDWQKHYAAACNLKYRTQMNAMFAFMEEEEKRLHREIRDLDDIRIAMESLKSLREQEIEMDMAIEPIEESYALLSKFDLSPATPDQMEKVDSLRYVWERLRVHAYQVQDQLIHIQPVFRTKLLDNVAQFQVDCAEFYQDYDTVGPMVPGVAPREASDRLVIFQNRFDALYRRFGTYNSGEELFGLSVTDYPQLQQIRKELNLLQKLYQLYNDVDINSISTELQELQNRTRKLPKALKDWQAFLDLRNRVDDFNELMPVLELMTNPSMKPRHWKRIADTTGYLFDVETEGFALKNILEAPLLRFKEDIEDICISAIKERDIEAKLKQVKLDWSVQEFKLASFKNRGDSLLSNRYNAPFKREIQEYISKLSNSSEIIESWMGVQNLWVYLEAVFVGGDIARQLPKEAKRFSNIDKSYVRIMQRARENRNVVACCVGDETLSRLLPHLMEQLELCQKSLTGYLEKKRLLFPRFFF</sequence>
<feature type="region of interest" description="Disordered" evidence="1">
    <location>
        <begin position="1"/>
        <end position="24"/>
    </location>
</feature>
<evidence type="ECO:0000313" key="5">
    <source>
        <dbReference type="Proteomes" id="UP001626550"/>
    </source>
</evidence>
<name>A0ABD2PU43_9PLAT</name>
<comment type="caution">
    <text evidence="4">The sequence shown here is derived from an EMBL/GenBank/DDBJ whole genome shotgun (WGS) entry which is preliminary data.</text>
</comment>
<evidence type="ECO:0000259" key="2">
    <source>
        <dbReference type="Pfam" id="PF08393"/>
    </source>
</evidence>
<dbReference type="InterPro" id="IPR013602">
    <property type="entry name" value="Dynein_heavy_linker"/>
</dbReference>
<evidence type="ECO:0000259" key="3">
    <source>
        <dbReference type="Pfam" id="PF25007"/>
    </source>
</evidence>
<protein>
    <submittedName>
        <fullName evidence="4">Dynein heavy chain 5, axonemal</fullName>
    </submittedName>
</protein>
<keyword evidence="5" id="KW-1185">Reference proteome</keyword>